<evidence type="ECO:0000313" key="2">
    <source>
        <dbReference type="EMBL" id="KAK6946512.1"/>
    </source>
</evidence>
<sequence length="479" mass="53707">MIFQPSLPLLIFLEQGRIISSKKLERMARKWKKVTAAGRKRISFRRTNGNMKTKASETSSKADDEGHFVVYTTDRRRFVIPLAHLNNEVFIELFRRSEEEFGLPGNGPIILPCDASFLEYIVLLIGRRMAKNVQNALLMASATSQCSSLMFNHGTTDKQLIICGQWLPATFHPPFKTGRMIISKKLARMARKWKKEAAAGRKRISFRRTNDNMKTKASKTSLKADDGGHFVVYTTDRRRFAIPLAHLNNEVFIELFRRSGEEFGLPGNGPIILPCDAYFLEYIVLLIGSCMAKNVENALLAASATSHCSSLMFNHGRTERQLVVLHIDSVFHGMEETSLLKGGAADPLLPPFVLGSNVGGSNIIKNMINCTMKAKACKASTKADGGQFVVYTADRRCFAIPLAHLNNEVFIELFRRSEEEFGLPGNGPIVWPCEASFLEYIVSLIGRLMAKNVENAQRMASTVSWCSTLMFDHEKTKKQ</sequence>
<dbReference type="EMBL" id="JBAMMX010000002">
    <property type="protein sequence ID" value="KAK6946512.1"/>
    <property type="molecule type" value="Genomic_DNA"/>
</dbReference>
<gene>
    <name evidence="2" type="ORF">RJ641_014056</name>
</gene>
<dbReference type="AlphaFoldDB" id="A0AAN8WI66"/>
<dbReference type="GO" id="GO:0009733">
    <property type="term" value="P:response to auxin"/>
    <property type="evidence" value="ECO:0007669"/>
    <property type="project" value="InterPro"/>
</dbReference>
<dbReference type="InterPro" id="IPR003676">
    <property type="entry name" value="SAUR_fam"/>
</dbReference>
<proteinExistence type="inferred from homology"/>
<accession>A0AAN8WI66</accession>
<reference evidence="2 3" key="1">
    <citation type="submission" date="2023-12" db="EMBL/GenBank/DDBJ databases">
        <title>A high-quality genome assembly for Dillenia turbinata (Dilleniales).</title>
        <authorList>
            <person name="Chanderbali A."/>
        </authorList>
    </citation>
    <scope>NUCLEOTIDE SEQUENCE [LARGE SCALE GENOMIC DNA]</scope>
    <source>
        <strain evidence="2">LSX21</strain>
        <tissue evidence="2">Leaf</tissue>
    </source>
</reference>
<dbReference type="Proteomes" id="UP001370490">
    <property type="component" value="Unassembled WGS sequence"/>
</dbReference>
<evidence type="ECO:0000313" key="3">
    <source>
        <dbReference type="Proteomes" id="UP001370490"/>
    </source>
</evidence>
<name>A0AAN8WI66_9MAGN</name>
<organism evidence="2 3">
    <name type="scientific">Dillenia turbinata</name>
    <dbReference type="NCBI Taxonomy" id="194707"/>
    <lineage>
        <taxon>Eukaryota</taxon>
        <taxon>Viridiplantae</taxon>
        <taxon>Streptophyta</taxon>
        <taxon>Embryophyta</taxon>
        <taxon>Tracheophyta</taxon>
        <taxon>Spermatophyta</taxon>
        <taxon>Magnoliopsida</taxon>
        <taxon>eudicotyledons</taxon>
        <taxon>Gunneridae</taxon>
        <taxon>Pentapetalae</taxon>
        <taxon>Dilleniales</taxon>
        <taxon>Dilleniaceae</taxon>
        <taxon>Dillenia</taxon>
    </lineage>
</organism>
<evidence type="ECO:0000256" key="1">
    <source>
        <dbReference type="ARBA" id="ARBA00006974"/>
    </source>
</evidence>
<protein>
    <submittedName>
        <fullName evidence="2">Small auxin-up RNA</fullName>
    </submittedName>
</protein>
<keyword evidence="3" id="KW-1185">Reference proteome</keyword>
<dbReference type="PANTHER" id="PTHR31175">
    <property type="entry name" value="AUXIN-RESPONSIVE FAMILY PROTEIN"/>
    <property type="match status" value="1"/>
</dbReference>
<comment type="similarity">
    <text evidence="1">Belongs to the ARG7 family.</text>
</comment>
<comment type="caution">
    <text evidence="2">The sequence shown here is derived from an EMBL/GenBank/DDBJ whole genome shotgun (WGS) entry which is preliminary data.</text>
</comment>
<dbReference type="Pfam" id="PF02519">
    <property type="entry name" value="Auxin_inducible"/>
    <property type="match status" value="3"/>
</dbReference>